<dbReference type="GO" id="GO:0031966">
    <property type="term" value="C:mitochondrial membrane"/>
    <property type="evidence" value="ECO:0007669"/>
    <property type="project" value="UniProtKB-SubCell"/>
</dbReference>
<dbReference type="GeneID" id="20834554"/>
<proteinExistence type="inferred from homology"/>
<keyword evidence="5 12" id="KW-0138">CF(0)</keyword>
<evidence type="ECO:0000256" key="2">
    <source>
        <dbReference type="ARBA" id="ARBA00008892"/>
    </source>
</evidence>
<evidence type="ECO:0000256" key="6">
    <source>
        <dbReference type="ARBA" id="ARBA00022692"/>
    </source>
</evidence>
<comment type="subunit">
    <text evidence="3">F-type ATPases have 2 components, CF(1) - the catalytic core - and CF(0) - the membrane proton channel.</text>
</comment>
<evidence type="ECO:0000313" key="14">
    <source>
        <dbReference type="EMBL" id="CEG06217.1"/>
    </source>
</evidence>
<geneLocation type="mitochondrion" evidence="14"/>
<gene>
    <name evidence="14" type="primary">atp8</name>
</gene>
<evidence type="ECO:0000256" key="1">
    <source>
        <dbReference type="ARBA" id="ARBA00004304"/>
    </source>
</evidence>
<sequence>MPQMAPIYWLLMFAIFLFSLVLFLMLNFYIKPFKKMDSALLSSKPVLKYWKL</sequence>
<comment type="subcellular location">
    <subcellularLocation>
        <location evidence="1 12">Mitochondrion membrane</location>
        <topology evidence="1 12">Single-pass membrane protein</topology>
    </subcellularLocation>
</comment>
<keyword evidence="7 12" id="KW-0375">Hydrogen ion transport</keyword>
<accession>A0A090MFX8</accession>
<dbReference type="GO" id="GO:0015986">
    <property type="term" value="P:proton motive force-driven ATP synthesis"/>
    <property type="evidence" value="ECO:0007669"/>
    <property type="project" value="InterPro"/>
</dbReference>
<evidence type="ECO:0000256" key="11">
    <source>
        <dbReference type="ARBA" id="ARBA00023136"/>
    </source>
</evidence>
<keyword evidence="10 12" id="KW-0496">Mitochondrion</keyword>
<evidence type="ECO:0000256" key="4">
    <source>
        <dbReference type="ARBA" id="ARBA00022448"/>
    </source>
</evidence>
<dbReference type="Pfam" id="PF00895">
    <property type="entry name" value="ATP-synt_8"/>
    <property type="match status" value="1"/>
</dbReference>
<evidence type="ECO:0000256" key="3">
    <source>
        <dbReference type="ARBA" id="ARBA00011291"/>
    </source>
</evidence>
<dbReference type="AlphaFoldDB" id="A0A090MFX8"/>
<evidence type="ECO:0000256" key="7">
    <source>
        <dbReference type="ARBA" id="ARBA00022781"/>
    </source>
</evidence>
<reference evidence="14" key="1">
    <citation type="submission" date="2014-09" db="EMBL/GenBank/DDBJ databases">
        <authorList>
            <person name="Gan H."/>
        </authorList>
    </citation>
    <scope>NUCLEOTIDE SEQUENCE</scope>
    <source>
        <strain evidence="14">D51</strain>
    </source>
</reference>
<comment type="similarity">
    <text evidence="2 12">Belongs to the ATPase protein 8 family.</text>
</comment>
<dbReference type="GO" id="GO:0015078">
    <property type="term" value="F:proton transmembrane transporter activity"/>
    <property type="evidence" value="ECO:0007669"/>
    <property type="project" value="InterPro"/>
</dbReference>
<evidence type="ECO:0000256" key="12">
    <source>
        <dbReference type="RuleBase" id="RU003661"/>
    </source>
</evidence>
<keyword evidence="8 13" id="KW-1133">Transmembrane helix</keyword>
<evidence type="ECO:0000256" key="9">
    <source>
        <dbReference type="ARBA" id="ARBA00023065"/>
    </source>
</evidence>
<dbReference type="CTD" id="4509"/>
<evidence type="ECO:0000256" key="5">
    <source>
        <dbReference type="ARBA" id="ARBA00022547"/>
    </source>
</evidence>
<organism evidence="14">
    <name type="scientific">Mictyris longicarpus</name>
    <dbReference type="NCBI Taxonomy" id="516892"/>
    <lineage>
        <taxon>Eukaryota</taxon>
        <taxon>Metazoa</taxon>
        <taxon>Ecdysozoa</taxon>
        <taxon>Arthropoda</taxon>
        <taxon>Crustacea</taxon>
        <taxon>Multicrustacea</taxon>
        <taxon>Malacostraca</taxon>
        <taxon>Eumalacostraca</taxon>
        <taxon>Eucarida</taxon>
        <taxon>Decapoda</taxon>
        <taxon>Pleocyemata</taxon>
        <taxon>Brachyura</taxon>
        <taxon>Eubrachyura</taxon>
        <taxon>Ocypodoidea</taxon>
        <taxon>Mictyridae</taxon>
        <taxon>Mictyris</taxon>
    </lineage>
</organism>
<keyword evidence="6 12" id="KW-0812">Transmembrane</keyword>
<evidence type="ECO:0000256" key="13">
    <source>
        <dbReference type="SAM" id="Phobius"/>
    </source>
</evidence>
<keyword evidence="9 12" id="KW-0406">Ion transport</keyword>
<evidence type="ECO:0000256" key="8">
    <source>
        <dbReference type="ARBA" id="ARBA00022989"/>
    </source>
</evidence>
<keyword evidence="4 12" id="KW-0813">Transport</keyword>
<dbReference type="RefSeq" id="YP_009093680.1">
    <property type="nucleotide sequence ID" value="NC_025325.1"/>
</dbReference>
<dbReference type="EMBL" id="LN611670">
    <property type="protein sequence ID" value="CEG06217.1"/>
    <property type="molecule type" value="Genomic_DNA"/>
</dbReference>
<reference evidence="14" key="2">
    <citation type="submission" date="2014-10" db="EMBL/GenBank/DDBJ databases">
        <title>Complete mitochondrial genome of Soldier crab, Mictyris longicarpus.</title>
        <authorList>
            <person name="Gan H.M."/>
            <person name="Tan M.H."/>
            <person name="Austin C.M."/>
        </authorList>
    </citation>
    <scope>NUCLEOTIDE SEQUENCE</scope>
    <source>
        <strain evidence="14">D51</strain>
    </source>
</reference>
<dbReference type="InterPro" id="IPR001421">
    <property type="entry name" value="ATP8_metazoa"/>
</dbReference>
<keyword evidence="11 13" id="KW-0472">Membrane</keyword>
<name>A0A090MFX8_9EUCA</name>
<feature type="transmembrane region" description="Helical" evidence="13">
    <location>
        <begin position="6"/>
        <end position="30"/>
    </location>
</feature>
<dbReference type="GO" id="GO:0045259">
    <property type="term" value="C:proton-transporting ATP synthase complex"/>
    <property type="evidence" value="ECO:0007669"/>
    <property type="project" value="UniProtKB-KW"/>
</dbReference>
<protein>
    <recommendedName>
        <fullName evidence="12">ATP synthase complex subunit 8</fullName>
    </recommendedName>
</protein>
<evidence type="ECO:0000256" key="10">
    <source>
        <dbReference type="ARBA" id="ARBA00023128"/>
    </source>
</evidence>